<evidence type="ECO:0008006" key="4">
    <source>
        <dbReference type="Google" id="ProtNLM"/>
    </source>
</evidence>
<dbReference type="RefSeq" id="WP_105983481.1">
    <property type="nucleotide sequence ID" value="NZ_MQUC01000003.1"/>
</dbReference>
<dbReference type="EMBL" id="MQUC01000003">
    <property type="protein sequence ID" value="PRP67781.1"/>
    <property type="molecule type" value="Genomic_DNA"/>
</dbReference>
<dbReference type="OrthoDB" id="7560678at2"/>
<comment type="caution">
    <text evidence="2">The sequence shown here is derived from an EMBL/GenBank/DDBJ whole genome shotgun (WGS) entry which is preliminary data.</text>
</comment>
<dbReference type="SUPFAM" id="SSF53756">
    <property type="entry name" value="UDP-Glycosyltransferase/glycogen phosphorylase"/>
    <property type="match status" value="1"/>
</dbReference>
<reference evidence="2 3" key="1">
    <citation type="submission" date="2016-11" db="EMBL/GenBank/DDBJ databases">
        <title>Trade-off between light-utilization and light-protection in marine flavobacteria.</title>
        <authorList>
            <person name="Kumagai Y."/>
        </authorList>
    </citation>
    <scope>NUCLEOTIDE SEQUENCE [LARGE SCALE GENOMIC DNA]</scope>
    <source>
        <strain evidence="2 3">JCM 17109</strain>
    </source>
</reference>
<keyword evidence="1" id="KW-0808">Transferase</keyword>
<evidence type="ECO:0000313" key="2">
    <source>
        <dbReference type="EMBL" id="PRP67781.1"/>
    </source>
</evidence>
<dbReference type="PANTHER" id="PTHR46401:SF2">
    <property type="entry name" value="GLYCOSYLTRANSFERASE WBBK-RELATED"/>
    <property type="match status" value="1"/>
</dbReference>
<sequence length="357" mass="40420">MKKNKTFVLIGPVPPPVTGNNLVNVEVARVIKSDGWKLRSIDMEINRKLDQTIGKFTWYKLAIFKRYLKLHYILSSNIVYCSIGQSFLGIVKYAPFIILASALGKEKVVHLHGNALKDNYESFNKLQKVISRHLLSKFDKAIVLSCSMKANFTPFLKENQISVCWNFSPVQPIKSTVKTRKRINILFLSNLLPAKGIETFLDAVENLIASDHKINIKIAGAASTDRLDILKRIETNQQIEYCGVVADDKKSELYNWADIFCMPTLNKQEGQPLVILEALSHGCYIIASDVPGISDVLSPKNGELIEPTSENIKNSIAKITENRNNLIIVEKNNRKYSEFFSRSSFKIRFLEIINQAK</sequence>
<proteinExistence type="predicted"/>
<dbReference type="PANTHER" id="PTHR46401">
    <property type="entry name" value="GLYCOSYLTRANSFERASE WBBK-RELATED"/>
    <property type="match status" value="1"/>
</dbReference>
<keyword evidence="3" id="KW-1185">Reference proteome</keyword>
<evidence type="ECO:0000313" key="3">
    <source>
        <dbReference type="Proteomes" id="UP000239532"/>
    </source>
</evidence>
<organism evidence="2 3">
    <name type="scientific">Nonlabens agnitus</name>
    <dbReference type="NCBI Taxonomy" id="870484"/>
    <lineage>
        <taxon>Bacteria</taxon>
        <taxon>Pseudomonadati</taxon>
        <taxon>Bacteroidota</taxon>
        <taxon>Flavobacteriia</taxon>
        <taxon>Flavobacteriales</taxon>
        <taxon>Flavobacteriaceae</taxon>
        <taxon>Nonlabens</taxon>
    </lineage>
</organism>
<dbReference type="GO" id="GO:0016757">
    <property type="term" value="F:glycosyltransferase activity"/>
    <property type="evidence" value="ECO:0007669"/>
    <property type="project" value="TreeGrafter"/>
</dbReference>
<protein>
    <recommendedName>
        <fullName evidence="4">Glycosyl transferase family 1 domain-containing protein</fullName>
    </recommendedName>
</protein>
<evidence type="ECO:0000256" key="1">
    <source>
        <dbReference type="ARBA" id="ARBA00022679"/>
    </source>
</evidence>
<dbReference type="Gene3D" id="3.40.50.2000">
    <property type="entry name" value="Glycogen Phosphorylase B"/>
    <property type="match status" value="2"/>
</dbReference>
<dbReference type="AlphaFoldDB" id="A0A2S9WWG6"/>
<dbReference type="CDD" id="cd03801">
    <property type="entry name" value="GT4_PimA-like"/>
    <property type="match status" value="1"/>
</dbReference>
<dbReference type="Proteomes" id="UP000239532">
    <property type="component" value="Unassembled WGS sequence"/>
</dbReference>
<dbReference type="Pfam" id="PF13692">
    <property type="entry name" value="Glyco_trans_1_4"/>
    <property type="match status" value="1"/>
</dbReference>
<accession>A0A2S9WWG6</accession>
<name>A0A2S9WWG6_9FLAO</name>
<gene>
    <name evidence="2" type="ORF">BST86_12105</name>
</gene>